<proteinExistence type="predicted"/>
<sequence length="137" mass="15382">MRNHEIKHRKVEAAAAGSTLLTAVVAGGGRKREEADGWTAGDDISRQGYTSEVEEKQLVLYAQMASHVNIILQWPNLNIKEIAKNFSKNPHTDLVLRLLRHLKELTTNLMENRLLFRCRLPLFMAVVVDVVEGGNHG</sequence>
<comment type="caution">
    <text evidence="1">The sequence shown here is derived from an EMBL/GenBank/DDBJ whole genome shotgun (WGS) entry which is preliminary data.</text>
</comment>
<reference evidence="1 2" key="2">
    <citation type="journal article" date="2022" name="Mol. Ecol. Resour.">
        <title>The genomes of chicory, endive, great burdock and yacon provide insights into Asteraceae paleo-polyploidization history and plant inulin production.</title>
        <authorList>
            <person name="Fan W."/>
            <person name="Wang S."/>
            <person name="Wang H."/>
            <person name="Wang A."/>
            <person name="Jiang F."/>
            <person name="Liu H."/>
            <person name="Zhao H."/>
            <person name="Xu D."/>
            <person name="Zhang Y."/>
        </authorList>
    </citation>
    <scope>NUCLEOTIDE SEQUENCE [LARGE SCALE GENOMIC DNA]</scope>
    <source>
        <strain evidence="2">cv. Punajuju</strain>
        <tissue evidence="1">Leaves</tissue>
    </source>
</reference>
<organism evidence="1 2">
    <name type="scientific">Cichorium intybus</name>
    <name type="common">Chicory</name>
    <dbReference type="NCBI Taxonomy" id="13427"/>
    <lineage>
        <taxon>Eukaryota</taxon>
        <taxon>Viridiplantae</taxon>
        <taxon>Streptophyta</taxon>
        <taxon>Embryophyta</taxon>
        <taxon>Tracheophyta</taxon>
        <taxon>Spermatophyta</taxon>
        <taxon>Magnoliopsida</taxon>
        <taxon>eudicotyledons</taxon>
        <taxon>Gunneridae</taxon>
        <taxon>Pentapetalae</taxon>
        <taxon>asterids</taxon>
        <taxon>campanulids</taxon>
        <taxon>Asterales</taxon>
        <taxon>Asteraceae</taxon>
        <taxon>Cichorioideae</taxon>
        <taxon>Cichorieae</taxon>
        <taxon>Cichoriinae</taxon>
        <taxon>Cichorium</taxon>
    </lineage>
</organism>
<dbReference type="Proteomes" id="UP001055811">
    <property type="component" value="Linkage Group LG01"/>
</dbReference>
<dbReference type="EMBL" id="CM042009">
    <property type="protein sequence ID" value="KAI3790200.1"/>
    <property type="molecule type" value="Genomic_DNA"/>
</dbReference>
<name>A0ACB9H390_CICIN</name>
<accession>A0ACB9H390</accession>
<keyword evidence="2" id="KW-1185">Reference proteome</keyword>
<evidence type="ECO:0000313" key="2">
    <source>
        <dbReference type="Proteomes" id="UP001055811"/>
    </source>
</evidence>
<evidence type="ECO:0000313" key="1">
    <source>
        <dbReference type="EMBL" id="KAI3790200.1"/>
    </source>
</evidence>
<protein>
    <submittedName>
        <fullName evidence="1">Uncharacterized protein</fullName>
    </submittedName>
</protein>
<gene>
    <name evidence="1" type="ORF">L2E82_03064</name>
</gene>
<reference evidence="2" key="1">
    <citation type="journal article" date="2022" name="Mol. Ecol. Resour.">
        <title>The genomes of chicory, endive, great burdock and yacon provide insights into Asteraceae palaeo-polyploidization history and plant inulin production.</title>
        <authorList>
            <person name="Fan W."/>
            <person name="Wang S."/>
            <person name="Wang H."/>
            <person name="Wang A."/>
            <person name="Jiang F."/>
            <person name="Liu H."/>
            <person name="Zhao H."/>
            <person name="Xu D."/>
            <person name="Zhang Y."/>
        </authorList>
    </citation>
    <scope>NUCLEOTIDE SEQUENCE [LARGE SCALE GENOMIC DNA]</scope>
    <source>
        <strain evidence="2">cv. Punajuju</strain>
    </source>
</reference>